<dbReference type="GeneID" id="35597812"/>
<evidence type="ECO:0000256" key="1">
    <source>
        <dbReference type="SAM" id="MobiDB-lite"/>
    </source>
</evidence>
<dbReference type="Proteomes" id="UP000225277">
    <property type="component" value="Unassembled WGS sequence"/>
</dbReference>
<name>A0A2D3UMP5_9PEZI</name>
<evidence type="ECO:0000313" key="3">
    <source>
        <dbReference type="Proteomes" id="UP000225277"/>
    </source>
</evidence>
<organism evidence="2 3">
    <name type="scientific">Ramularia collo-cygni</name>
    <dbReference type="NCBI Taxonomy" id="112498"/>
    <lineage>
        <taxon>Eukaryota</taxon>
        <taxon>Fungi</taxon>
        <taxon>Dikarya</taxon>
        <taxon>Ascomycota</taxon>
        <taxon>Pezizomycotina</taxon>
        <taxon>Dothideomycetes</taxon>
        <taxon>Dothideomycetidae</taxon>
        <taxon>Mycosphaerellales</taxon>
        <taxon>Mycosphaerellaceae</taxon>
        <taxon>Ramularia</taxon>
    </lineage>
</organism>
<dbReference type="AlphaFoldDB" id="A0A2D3UMP5"/>
<accession>A0A2D3UMP5</accession>
<dbReference type="RefSeq" id="XP_023623655.1">
    <property type="nucleotide sequence ID" value="XM_023767887.1"/>
</dbReference>
<reference evidence="2 3" key="1">
    <citation type="submission" date="2016-03" db="EMBL/GenBank/DDBJ databases">
        <authorList>
            <person name="Ploux O."/>
        </authorList>
    </citation>
    <scope>NUCLEOTIDE SEQUENCE [LARGE SCALE GENOMIC DNA]</scope>
    <source>
        <strain evidence="2 3">URUG2</strain>
    </source>
</reference>
<keyword evidence="3" id="KW-1185">Reference proteome</keyword>
<evidence type="ECO:0000313" key="2">
    <source>
        <dbReference type="EMBL" id="CZT16762.1"/>
    </source>
</evidence>
<dbReference type="OrthoDB" id="3649931at2759"/>
<protein>
    <submittedName>
        <fullName evidence="2">Uncharacterized protein</fullName>
    </submittedName>
</protein>
<feature type="compositionally biased region" description="Low complexity" evidence="1">
    <location>
        <begin position="22"/>
        <end position="47"/>
    </location>
</feature>
<feature type="region of interest" description="Disordered" evidence="1">
    <location>
        <begin position="17"/>
        <end position="47"/>
    </location>
</feature>
<gene>
    <name evidence="2" type="ORF">RCC_02597</name>
</gene>
<sequence>MAANILHPRRSLRRLRTAFTLPSASAPSSRPASEFSTSPLSAHTSSSSGSFAGFNFDFGNHSSTSLILHPRRIIRRKRSTMEEQREEERLVMGDELVGLVEPRPSIGLANIEEILEGSN</sequence>
<dbReference type="EMBL" id="FJUY01000003">
    <property type="protein sequence ID" value="CZT16762.1"/>
    <property type="molecule type" value="Genomic_DNA"/>
</dbReference>
<proteinExistence type="predicted"/>